<dbReference type="GO" id="GO:0005886">
    <property type="term" value="C:plasma membrane"/>
    <property type="evidence" value="ECO:0007669"/>
    <property type="project" value="UniProtKB-SubCell"/>
</dbReference>
<gene>
    <name evidence="10" type="ORF">HYN69_06695</name>
</gene>
<keyword evidence="6 8" id="KW-1133">Transmembrane helix</keyword>
<feature type="transmembrane region" description="Helical" evidence="8">
    <location>
        <begin position="75"/>
        <end position="93"/>
    </location>
</feature>
<keyword evidence="4" id="KW-1003">Cell membrane</keyword>
<feature type="transmembrane region" description="Helical" evidence="8">
    <location>
        <begin position="162"/>
        <end position="181"/>
    </location>
</feature>
<dbReference type="RefSeq" id="WP_108435057.1">
    <property type="nucleotide sequence ID" value="NZ_CP028918.1"/>
</dbReference>
<dbReference type="PROSITE" id="PS50850">
    <property type="entry name" value="MFS"/>
    <property type="match status" value="1"/>
</dbReference>
<dbReference type="GO" id="GO:0042910">
    <property type="term" value="F:xenobiotic transmembrane transporter activity"/>
    <property type="evidence" value="ECO:0007669"/>
    <property type="project" value="InterPro"/>
</dbReference>
<dbReference type="PANTHER" id="PTHR23502:SF132">
    <property type="entry name" value="POLYAMINE TRANSPORTER 2-RELATED"/>
    <property type="match status" value="1"/>
</dbReference>
<feature type="transmembrane region" description="Helical" evidence="8">
    <location>
        <begin position="212"/>
        <end position="236"/>
    </location>
</feature>
<evidence type="ECO:0000256" key="2">
    <source>
        <dbReference type="ARBA" id="ARBA00006236"/>
    </source>
</evidence>
<evidence type="ECO:0000256" key="7">
    <source>
        <dbReference type="ARBA" id="ARBA00023136"/>
    </source>
</evidence>
<dbReference type="PANTHER" id="PTHR23502">
    <property type="entry name" value="MAJOR FACILITATOR SUPERFAMILY"/>
    <property type="match status" value="1"/>
</dbReference>
<keyword evidence="3 8" id="KW-0813">Transport</keyword>
<feature type="transmembrane region" description="Helical" evidence="8">
    <location>
        <begin position="248"/>
        <end position="271"/>
    </location>
</feature>
<name>A0A2S0UK93_9RHOB</name>
<keyword evidence="7 8" id="KW-0472">Membrane</keyword>
<evidence type="ECO:0000256" key="4">
    <source>
        <dbReference type="ARBA" id="ARBA00022475"/>
    </source>
</evidence>
<feature type="transmembrane region" description="Helical" evidence="8">
    <location>
        <begin position="336"/>
        <end position="358"/>
    </location>
</feature>
<comment type="caution">
    <text evidence="8">Lacks conserved residue(s) required for the propagation of feature annotation.</text>
</comment>
<dbReference type="Pfam" id="PF07690">
    <property type="entry name" value="MFS_1"/>
    <property type="match status" value="1"/>
</dbReference>
<comment type="similarity">
    <text evidence="2 8">Belongs to the major facilitator superfamily. Bcr/CmlA family.</text>
</comment>
<dbReference type="AlphaFoldDB" id="A0A2S0UK93"/>
<evidence type="ECO:0000256" key="3">
    <source>
        <dbReference type="ARBA" id="ARBA00022448"/>
    </source>
</evidence>
<dbReference type="Gene3D" id="1.20.1720.10">
    <property type="entry name" value="Multidrug resistance protein D"/>
    <property type="match status" value="1"/>
</dbReference>
<evidence type="ECO:0000256" key="5">
    <source>
        <dbReference type="ARBA" id="ARBA00022692"/>
    </source>
</evidence>
<keyword evidence="8" id="KW-0997">Cell inner membrane</keyword>
<dbReference type="CDD" id="cd17320">
    <property type="entry name" value="MFS_MdfA_MDR_like"/>
    <property type="match status" value="1"/>
</dbReference>
<dbReference type="Proteomes" id="UP000244496">
    <property type="component" value="Chromosome"/>
</dbReference>
<dbReference type="OrthoDB" id="9800416at2"/>
<feature type="transmembrane region" description="Helical" evidence="8">
    <location>
        <begin position="278"/>
        <end position="302"/>
    </location>
</feature>
<dbReference type="NCBIfam" id="TIGR00710">
    <property type="entry name" value="efflux_Bcr_CflA"/>
    <property type="match status" value="1"/>
</dbReference>
<evidence type="ECO:0000256" key="8">
    <source>
        <dbReference type="RuleBase" id="RU365088"/>
    </source>
</evidence>
<dbReference type="InterPro" id="IPR020846">
    <property type="entry name" value="MFS_dom"/>
</dbReference>
<proteinExistence type="inferred from homology"/>
<dbReference type="SUPFAM" id="SSF103473">
    <property type="entry name" value="MFS general substrate transporter"/>
    <property type="match status" value="1"/>
</dbReference>
<feature type="transmembrane region" description="Helical" evidence="8">
    <location>
        <begin position="370"/>
        <end position="389"/>
    </location>
</feature>
<keyword evidence="5 8" id="KW-0812">Transmembrane</keyword>
<organism evidence="10 11">
    <name type="scientific">Paragemmobacter aquarius</name>
    <dbReference type="NCBI Taxonomy" id="2169400"/>
    <lineage>
        <taxon>Bacteria</taxon>
        <taxon>Pseudomonadati</taxon>
        <taxon>Pseudomonadota</taxon>
        <taxon>Alphaproteobacteria</taxon>
        <taxon>Rhodobacterales</taxon>
        <taxon>Paracoccaceae</taxon>
        <taxon>Paragemmobacter</taxon>
    </lineage>
</organism>
<dbReference type="KEGG" id="geh:HYN69_06695"/>
<dbReference type="InterPro" id="IPR004812">
    <property type="entry name" value="Efflux_drug-R_Bcr/CmlA"/>
</dbReference>
<evidence type="ECO:0000256" key="1">
    <source>
        <dbReference type="ARBA" id="ARBA00004651"/>
    </source>
</evidence>
<feature type="domain" description="Major facilitator superfamily (MFS) profile" evidence="9">
    <location>
        <begin position="8"/>
        <end position="392"/>
    </location>
</feature>
<sequence length="392" mass="40408">MTDRIARPALVLGLLSCIGPFAIDMYLPAMPAIGQSLNASVQDMQTTITAYFIAFGLAQLVYGPWADRSGRKPPLYAGIAIFVAGSILCTFAQSIETLIAGRAIQGLGGAALMVVPRAIIRDMYTGHAATRLMAAVMLVISVSPMLAPLAGSGVMAVAGWRGIFGILLLASVVSLAILTFLQAETLPAESRQPFDMGDTLRGARRLLANRSFMGLTFLGGFGMASFFVFIASASFVYTQDFGLSPTGFSLAFAVNAIGFFAASQAAGTLGLRYGAKRVLTVASSGFALSTLGLFGLALMGLVTLPVCIAGLFVANAFLGLVIPTTMVMALDDHGDIAGLASSLGGTLQMLAGGAMIAATGPFFDGSATPMLAAIAICGVLSFAMGRLALARR</sequence>
<feature type="transmembrane region" description="Helical" evidence="8">
    <location>
        <begin position="308"/>
        <end position="329"/>
    </location>
</feature>
<comment type="subcellular location">
    <subcellularLocation>
        <location evidence="8">Cell inner membrane</location>
        <topology evidence="8">Multi-pass membrane protein</topology>
    </subcellularLocation>
    <subcellularLocation>
        <location evidence="1">Cell membrane</location>
        <topology evidence="1">Multi-pass membrane protein</topology>
    </subcellularLocation>
</comment>
<dbReference type="GO" id="GO:1990961">
    <property type="term" value="P:xenobiotic detoxification by transmembrane export across the plasma membrane"/>
    <property type="evidence" value="ECO:0007669"/>
    <property type="project" value="InterPro"/>
</dbReference>
<reference evidence="10 11" key="1">
    <citation type="submission" date="2018-04" db="EMBL/GenBank/DDBJ databases">
        <title>Genome sequencing of Gemmobacter.</title>
        <authorList>
            <person name="Yi H."/>
            <person name="Baek M.-G."/>
        </authorList>
    </citation>
    <scope>NUCLEOTIDE SEQUENCE [LARGE SCALE GENOMIC DNA]</scope>
    <source>
        <strain evidence="10 11">HYN0069</strain>
    </source>
</reference>
<feature type="transmembrane region" description="Helical" evidence="8">
    <location>
        <begin position="132"/>
        <end position="150"/>
    </location>
</feature>
<dbReference type="InterPro" id="IPR011701">
    <property type="entry name" value="MFS"/>
</dbReference>
<evidence type="ECO:0000313" key="10">
    <source>
        <dbReference type="EMBL" id="AWB48238.1"/>
    </source>
</evidence>
<keyword evidence="11" id="KW-1185">Reference proteome</keyword>
<evidence type="ECO:0000313" key="11">
    <source>
        <dbReference type="Proteomes" id="UP000244496"/>
    </source>
</evidence>
<feature type="transmembrane region" description="Helical" evidence="8">
    <location>
        <begin position="99"/>
        <end position="120"/>
    </location>
</feature>
<evidence type="ECO:0000259" key="9">
    <source>
        <dbReference type="PROSITE" id="PS50850"/>
    </source>
</evidence>
<protein>
    <recommendedName>
        <fullName evidence="8">Bcr/CflA family efflux transporter</fullName>
    </recommendedName>
</protein>
<feature type="transmembrane region" description="Helical" evidence="8">
    <location>
        <begin position="46"/>
        <end position="63"/>
    </location>
</feature>
<accession>A0A2S0UK93</accession>
<dbReference type="InterPro" id="IPR036259">
    <property type="entry name" value="MFS_trans_sf"/>
</dbReference>
<dbReference type="EMBL" id="CP028918">
    <property type="protein sequence ID" value="AWB48238.1"/>
    <property type="molecule type" value="Genomic_DNA"/>
</dbReference>
<evidence type="ECO:0000256" key="6">
    <source>
        <dbReference type="ARBA" id="ARBA00022989"/>
    </source>
</evidence>